<feature type="transmembrane region" description="Helical" evidence="2">
    <location>
        <begin position="121"/>
        <end position="144"/>
    </location>
</feature>
<protein>
    <submittedName>
        <fullName evidence="3">DUF389 domain-containing protein</fullName>
    </submittedName>
</protein>
<dbReference type="AlphaFoldDB" id="A0A849K4U2"/>
<evidence type="ECO:0000256" key="2">
    <source>
        <dbReference type="SAM" id="Phobius"/>
    </source>
</evidence>
<feature type="transmembrane region" description="Helical" evidence="2">
    <location>
        <begin position="352"/>
        <end position="370"/>
    </location>
</feature>
<name>A0A849K4U2_9MICO</name>
<feature type="transmembrane region" description="Helical" evidence="2">
    <location>
        <begin position="446"/>
        <end position="466"/>
    </location>
</feature>
<feature type="transmembrane region" description="Helical" evidence="2">
    <location>
        <begin position="311"/>
        <end position="332"/>
    </location>
</feature>
<feature type="transmembrane region" description="Helical" evidence="2">
    <location>
        <begin position="68"/>
        <end position="86"/>
    </location>
</feature>
<organism evidence="3 4">
    <name type="scientific">Isoptericola sediminis</name>
    <dbReference type="NCBI Taxonomy" id="2733572"/>
    <lineage>
        <taxon>Bacteria</taxon>
        <taxon>Bacillati</taxon>
        <taxon>Actinomycetota</taxon>
        <taxon>Actinomycetes</taxon>
        <taxon>Micrococcales</taxon>
        <taxon>Promicromonosporaceae</taxon>
        <taxon>Isoptericola</taxon>
    </lineage>
</organism>
<dbReference type="Pfam" id="PF04087">
    <property type="entry name" value="DUF389"/>
    <property type="match status" value="1"/>
</dbReference>
<feature type="transmembrane region" description="Helical" evidence="2">
    <location>
        <begin position="179"/>
        <end position="200"/>
    </location>
</feature>
<keyword evidence="2" id="KW-1133">Transmembrane helix</keyword>
<feature type="transmembrane region" description="Helical" evidence="2">
    <location>
        <begin position="156"/>
        <end position="173"/>
    </location>
</feature>
<accession>A0A849K4U2</accession>
<proteinExistence type="predicted"/>
<dbReference type="PANTHER" id="PTHR20992:SF9">
    <property type="entry name" value="AT15442P-RELATED"/>
    <property type="match status" value="1"/>
</dbReference>
<evidence type="ECO:0000313" key="3">
    <source>
        <dbReference type="EMBL" id="NNU26815.1"/>
    </source>
</evidence>
<feature type="transmembrane region" description="Helical" evidence="2">
    <location>
        <begin position="98"/>
        <end position="115"/>
    </location>
</feature>
<dbReference type="Pfam" id="PF03729">
    <property type="entry name" value="DUF308"/>
    <property type="match status" value="1"/>
</dbReference>
<dbReference type="EMBL" id="JABFAJ010000009">
    <property type="protein sequence ID" value="NNU26815.1"/>
    <property type="molecule type" value="Genomic_DNA"/>
</dbReference>
<feature type="transmembrane region" description="Helical" evidence="2">
    <location>
        <begin position="377"/>
        <end position="398"/>
    </location>
</feature>
<keyword evidence="4" id="KW-1185">Reference proteome</keyword>
<dbReference type="InterPro" id="IPR005240">
    <property type="entry name" value="DUF389"/>
</dbReference>
<feature type="transmembrane region" description="Helical" evidence="2">
    <location>
        <begin position="254"/>
        <end position="272"/>
    </location>
</feature>
<reference evidence="3 4" key="1">
    <citation type="submission" date="2020-05" db="EMBL/GenBank/DDBJ databases">
        <title>Genome sequence of Isoptericola sp. JC619 isolated from Chilika lagoon, India.</title>
        <authorList>
            <person name="Kumar D."/>
            <person name="Appam K."/>
            <person name="Gandham S."/>
            <person name="Uppada J."/>
            <person name="Sasikala C."/>
            <person name="Venkata Ramana C."/>
        </authorList>
    </citation>
    <scope>NUCLEOTIDE SEQUENCE [LARGE SCALE GENOMIC DNA]</scope>
    <source>
        <strain evidence="3 4">JC619</strain>
    </source>
</reference>
<keyword evidence="2" id="KW-0812">Transmembrane</keyword>
<dbReference type="PANTHER" id="PTHR20992">
    <property type="entry name" value="AT15442P-RELATED"/>
    <property type="match status" value="1"/>
</dbReference>
<keyword evidence="2" id="KW-0472">Membrane</keyword>
<feature type="compositionally biased region" description="Low complexity" evidence="1">
    <location>
        <begin position="7"/>
        <end position="21"/>
    </location>
</feature>
<comment type="caution">
    <text evidence="3">The sequence shown here is derived from an EMBL/GenBank/DDBJ whole genome shotgun (WGS) entry which is preliminary data.</text>
</comment>
<dbReference type="Proteomes" id="UP000557204">
    <property type="component" value="Unassembled WGS sequence"/>
</dbReference>
<sequence length="567" mass="58620">MESPARGGTESTESTGTTAGAPPVLSLQELLAHPRRLVNPSTVGGAIALAVGLVLVLVPALSHELTEAVVGIGLLVSGANDLWTTVRRRQVRATVRMTSAVRGLASVLLALVFLLSARAALAATILLGAIYLLFRSLLTLLLAAFSRSRDKRAPRFAAGGVGLALAVLILAVPGAYVDWIAAMVGVVAVLGGSITLAYGYRVAAGRLPAPDGLYPSFTEIIWTWVEHVDVGTTRRVQIADQLYLERPEMAAKQIAWWTMLVLSVCIATLAVLQDSTAVVIGAMLVAPLMTPILGLAAALVSGWAFRAVRSLALILAGTAVAVLLAFVIAAWVPIVVPFDTNSQITSRVEPTLLDMLVAIAAGAAGAFATVDRRVAASLGGVAIAVALVPPLSVVGVALSDGRLGDAGGALLLFGTNFVSIVLAAAVVFVLTGVADPRQLRRGGRKILLTMAPFVTAALVILLPLLLTTDGLLETSSQQRTAQGVVDDWLPDSSRLTLTSVSVSDGTVQVDLAGAADDLPELADLRTALDEQLDGSYAVDVAVTPVEIESVPAVSPSPSPSRLNIDLG</sequence>
<feature type="transmembrane region" description="Helical" evidence="2">
    <location>
        <begin position="43"/>
        <end position="62"/>
    </location>
</feature>
<evidence type="ECO:0000256" key="1">
    <source>
        <dbReference type="SAM" id="MobiDB-lite"/>
    </source>
</evidence>
<dbReference type="RefSeq" id="WP_171246334.1">
    <property type="nucleotide sequence ID" value="NZ_JABFAJ010000009.1"/>
</dbReference>
<feature type="transmembrane region" description="Helical" evidence="2">
    <location>
        <begin position="410"/>
        <end position="434"/>
    </location>
</feature>
<gene>
    <name evidence="3" type="ORF">HLI28_04555</name>
</gene>
<dbReference type="InterPro" id="IPR005325">
    <property type="entry name" value="DUF308_memb"/>
</dbReference>
<evidence type="ECO:0000313" key="4">
    <source>
        <dbReference type="Proteomes" id="UP000557204"/>
    </source>
</evidence>
<feature type="region of interest" description="Disordered" evidence="1">
    <location>
        <begin position="1"/>
        <end position="21"/>
    </location>
</feature>
<feature type="transmembrane region" description="Helical" evidence="2">
    <location>
        <begin position="278"/>
        <end position="299"/>
    </location>
</feature>